<sequence length="338" mass="38872">MGREIKLLFTNNWLTVFFFVDDIVLLHRAKHQRAADEFIVKLKAQYEMKDLGELKWFLGIRILRDRTARKLWLCQDSYIDNIANQYGIAKRDHFKVGSVNYVAVITRPDIAKPISKLAEHLLNPSERHDHLADRLMEYLWSTRYLAIQFNGNRSTDMVKVNHSSIPREIRVASDAAFADDSETRKSSQGYVITLFGGPVSWKASKQATVTTSSTEAELLAFTSTAKEAIAMQRLFQQINLKLDHPLQIECDNQQTIRLVTADLPRLKTQLKHVDVHNCWARQAYQQNQFQVSYTPTTEMVADGLTKVLPDQKFKRFVEQLALVDIQSVLETQNESDSD</sequence>
<proteinExistence type="predicted"/>
<evidence type="ECO:0000313" key="5">
    <source>
        <dbReference type="Proteomes" id="UP001163105"/>
    </source>
</evidence>
<evidence type="ECO:0000313" key="4">
    <source>
        <dbReference type="EMBL" id="KAJ6436604.1"/>
    </source>
</evidence>
<reference evidence="4" key="1">
    <citation type="submission" date="2023-01" db="EMBL/GenBank/DDBJ databases">
        <title>The growth and conidiation of Purpureocillium lavendulum are regulated by nitrogen source and histone H3K14 acetylation.</title>
        <authorList>
            <person name="Tang P."/>
            <person name="Han J."/>
            <person name="Zhang C."/>
            <person name="Tang P."/>
            <person name="Qi F."/>
            <person name="Zhang K."/>
            <person name="Liang L."/>
        </authorList>
    </citation>
    <scope>NUCLEOTIDE SEQUENCE</scope>
    <source>
        <strain evidence="4">YMF1.00683</strain>
    </source>
</reference>
<evidence type="ECO:0000259" key="3">
    <source>
        <dbReference type="Pfam" id="PF07727"/>
    </source>
</evidence>
<dbReference type="AlphaFoldDB" id="A0AB34FCB0"/>
<keyword evidence="2" id="KW-0496">Mitochondrion</keyword>
<organism evidence="4 5">
    <name type="scientific">Purpureocillium lavendulum</name>
    <dbReference type="NCBI Taxonomy" id="1247861"/>
    <lineage>
        <taxon>Eukaryota</taxon>
        <taxon>Fungi</taxon>
        <taxon>Dikarya</taxon>
        <taxon>Ascomycota</taxon>
        <taxon>Pezizomycotina</taxon>
        <taxon>Sordariomycetes</taxon>
        <taxon>Hypocreomycetidae</taxon>
        <taxon>Hypocreales</taxon>
        <taxon>Ophiocordycipitaceae</taxon>
        <taxon>Purpureocillium</taxon>
    </lineage>
</organism>
<dbReference type="Proteomes" id="UP001163105">
    <property type="component" value="Unassembled WGS sequence"/>
</dbReference>
<dbReference type="PANTHER" id="PTHR11439">
    <property type="entry name" value="GAG-POL-RELATED RETROTRANSPOSON"/>
    <property type="match status" value="1"/>
</dbReference>
<evidence type="ECO:0000256" key="1">
    <source>
        <dbReference type="ARBA" id="ARBA00004173"/>
    </source>
</evidence>
<dbReference type="GO" id="GO:0005739">
    <property type="term" value="C:mitochondrion"/>
    <property type="evidence" value="ECO:0007669"/>
    <property type="project" value="UniProtKB-SubCell"/>
</dbReference>
<protein>
    <recommendedName>
        <fullName evidence="3">Reverse transcriptase Ty1/copia-type domain-containing protein</fullName>
    </recommendedName>
</protein>
<dbReference type="InterPro" id="IPR043502">
    <property type="entry name" value="DNA/RNA_pol_sf"/>
</dbReference>
<dbReference type="SUPFAM" id="SSF56672">
    <property type="entry name" value="DNA/RNA polymerases"/>
    <property type="match status" value="1"/>
</dbReference>
<name>A0AB34FCB0_9HYPO</name>
<dbReference type="CDD" id="cd09272">
    <property type="entry name" value="RNase_HI_RT_Ty1"/>
    <property type="match status" value="1"/>
</dbReference>
<comment type="subcellular location">
    <subcellularLocation>
        <location evidence="1">Mitochondrion</location>
    </subcellularLocation>
</comment>
<dbReference type="Pfam" id="PF07727">
    <property type="entry name" value="RVT_2"/>
    <property type="match status" value="1"/>
</dbReference>
<dbReference type="PANTHER" id="PTHR11439:SF438">
    <property type="entry name" value="REVERSE TRANSCRIPTASE TY1_COPIA-TYPE DOMAIN-CONTAINING PROTEIN"/>
    <property type="match status" value="1"/>
</dbReference>
<gene>
    <name evidence="4" type="ORF">O9K51_10848</name>
</gene>
<feature type="domain" description="Reverse transcriptase Ty1/copia-type" evidence="3">
    <location>
        <begin position="11"/>
        <end position="90"/>
    </location>
</feature>
<comment type="caution">
    <text evidence="4">The sequence shown here is derived from an EMBL/GenBank/DDBJ whole genome shotgun (WGS) entry which is preliminary data.</text>
</comment>
<keyword evidence="5" id="KW-1185">Reference proteome</keyword>
<evidence type="ECO:0000256" key="2">
    <source>
        <dbReference type="ARBA" id="ARBA00023128"/>
    </source>
</evidence>
<dbReference type="InterPro" id="IPR013103">
    <property type="entry name" value="RVT_2"/>
</dbReference>
<accession>A0AB34FCB0</accession>
<dbReference type="EMBL" id="JAQHRD010000019">
    <property type="protein sequence ID" value="KAJ6436604.1"/>
    <property type="molecule type" value="Genomic_DNA"/>
</dbReference>